<keyword evidence="3" id="KW-1185">Reference proteome</keyword>
<keyword evidence="1" id="KW-1133">Transmembrane helix</keyword>
<organism evidence="2 3">
    <name type="scientific">Brevibacterium ravenspurgense</name>
    <dbReference type="NCBI Taxonomy" id="479117"/>
    <lineage>
        <taxon>Bacteria</taxon>
        <taxon>Bacillati</taxon>
        <taxon>Actinomycetota</taxon>
        <taxon>Actinomycetes</taxon>
        <taxon>Micrococcales</taxon>
        <taxon>Brevibacteriaceae</taxon>
        <taxon>Brevibacterium</taxon>
    </lineage>
</organism>
<dbReference type="EMBL" id="LQQC01000006">
    <property type="protein sequence ID" value="KXZ59129.1"/>
    <property type="molecule type" value="Genomic_DNA"/>
</dbReference>
<evidence type="ECO:0000256" key="1">
    <source>
        <dbReference type="SAM" id="Phobius"/>
    </source>
</evidence>
<proteinExistence type="predicted"/>
<protein>
    <submittedName>
        <fullName evidence="2">Uncharacterized protein</fullName>
    </submittedName>
</protein>
<dbReference type="AlphaFoldDB" id="A0A150HAJ5"/>
<accession>A0A150HAJ5</accession>
<reference evidence="2 3" key="1">
    <citation type="submission" date="2016-01" db="EMBL/GenBank/DDBJ databases">
        <title>Use of Whole Genome Sequencing to ascertain that Brevibacterium massiliense (Roux, Raoult 2009) is a later heterotypic synonym of Brevibacterium ravenspurgense (Mages 2008).</title>
        <authorList>
            <person name="Bernier A.-M."/>
            <person name="Burdz T."/>
            <person name="Huynh C."/>
            <person name="Pachecho A.L."/>
            <person name="Wiebe D."/>
            <person name="Bonner C."/>
            <person name="Bernard K."/>
        </authorList>
    </citation>
    <scope>NUCLEOTIDE SEQUENCE [LARGE SCALE GENOMIC DNA]</scope>
    <source>
        <strain evidence="2 3">CCUG56047</strain>
    </source>
</reference>
<dbReference type="PATRIC" id="fig|479117.4.peg.513"/>
<feature type="transmembrane region" description="Helical" evidence="1">
    <location>
        <begin position="30"/>
        <end position="52"/>
    </location>
</feature>
<evidence type="ECO:0000313" key="2">
    <source>
        <dbReference type="EMBL" id="KXZ59129.1"/>
    </source>
</evidence>
<keyword evidence="1" id="KW-0472">Membrane</keyword>
<sequence>MTVDHTAEYPLDWYDGPTLEERRRRRRRNLAIFVSIFVVLAVIAGFLVAVVGTATVRYQNIRAHADSAVEAARQFADDLRDDPQNAEASRKKASDELHAARKEIDKFPMPVLRKSTDLDTNVSIVATILDQFIIVVDEAAPTVVKLAQSTSAFKGEDDQSLAERISALKDLGTAAADTPEAMKKLKGARDTLNNVDETGAWRSVRSQLYKSQDVLNETYDTLKPTTRLAS</sequence>
<dbReference type="Proteomes" id="UP000243589">
    <property type="component" value="Unassembled WGS sequence"/>
</dbReference>
<keyword evidence="1" id="KW-0812">Transmembrane</keyword>
<comment type="caution">
    <text evidence="2">The sequence shown here is derived from an EMBL/GenBank/DDBJ whole genome shotgun (WGS) entry which is preliminary data.</text>
</comment>
<dbReference type="RefSeq" id="WP_062020040.1">
    <property type="nucleotide sequence ID" value="NZ_LQQC01000006.1"/>
</dbReference>
<name>A0A150HAJ5_9MICO</name>
<evidence type="ECO:0000313" key="3">
    <source>
        <dbReference type="Proteomes" id="UP000243589"/>
    </source>
</evidence>
<gene>
    <name evidence="2" type="ORF">Bravens_00512</name>
</gene>